<dbReference type="Gene3D" id="1.25.40.10">
    <property type="entry name" value="Tetratricopeptide repeat domain"/>
    <property type="match status" value="1"/>
</dbReference>
<dbReference type="EMBL" id="JAPQFL010000007">
    <property type="protein sequence ID" value="MDD9328604.1"/>
    <property type="molecule type" value="Genomic_DNA"/>
</dbReference>
<evidence type="ECO:0000313" key="12">
    <source>
        <dbReference type="EMBL" id="WWY03942.1"/>
    </source>
</evidence>
<evidence type="ECO:0000259" key="10">
    <source>
        <dbReference type="Pfam" id="PF24575"/>
    </source>
</evidence>
<accession>A0A9X4E3L5</accession>
<evidence type="ECO:0000256" key="6">
    <source>
        <dbReference type="ARBA" id="ARBA00023237"/>
    </source>
</evidence>
<evidence type="ECO:0000313" key="13">
    <source>
        <dbReference type="Proteomes" id="UP001149607"/>
    </source>
</evidence>
<dbReference type="InterPro" id="IPR011990">
    <property type="entry name" value="TPR-like_helical_dom_sf"/>
</dbReference>
<dbReference type="PROSITE" id="PS51257">
    <property type="entry name" value="PROKAR_LIPOPROTEIN"/>
    <property type="match status" value="1"/>
</dbReference>
<evidence type="ECO:0000256" key="1">
    <source>
        <dbReference type="ARBA" id="ARBA00004571"/>
    </source>
</evidence>
<keyword evidence="6" id="KW-0998">Cell outer membrane</keyword>
<keyword evidence="5" id="KW-0472">Membrane</keyword>
<organism evidence="11">
    <name type="scientific">Neisseria leonii</name>
    <dbReference type="NCBI Taxonomy" id="2995413"/>
    <lineage>
        <taxon>Bacteria</taxon>
        <taxon>Pseudomonadati</taxon>
        <taxon>Pseudomonadota</taxon>
        <taxon>Betaproteobacteria</taxon>
        <taxon>Neisseriales</taxon>
        <taxon>Neisseriaceae</taxon>
        <taxon>Neisseria</taxon>
    </lineage>
</organism>
<sequence>MKKLFSLTLTAALSCHAYADDDSSLIADRLNDQRAVTAAAAAPPAAPAEPAAAVPPPVTRTLAISKEELARRPELVVRALMAAVVQNNRTAVDLVYPLYQALPAAHHDPQLTLWAQAVLARQQGDLRAGIAQYRRLLAETPELTAARLQLAAALFEDNQTEAAEDQFQKLRTLPDPNVRRIADTYLDALARRDRWTLSGSISYLNDPNINNAPKSGTRYGNWHAPETESAQGIGLNLNLGKKWSWGNGFYNELRIHAQGKYYWDNRKYNDAGGRASLGIGFRNAKWQAALLPFAEQSLYAGGRTGQTRYKRFYRGGGATLEGSYWLSPQWQFTAGYEQMQLRYASRRHLNGGYRQISGGIHYLPDATRLFFANLHYNRTDTRDRDDSFIRKGITAGWGQEWEQGLSTHVSLGFAQKHYQAPMPVFGITQRNREWNAQAAVWHRAFHFKGITPRLTYGYNRVQSNHSFYSYAKHRVFVDFSKRF</sequence>
<feature type="domain" description="Surface lipoprotein assembly modifier C-terminal" evidence="9">
    <location>
        <begin position="195"/>
        <end position="483"/>
    </location>
</feature>
<dbReference type="GO" id="GO:0009279">
    <property type="term" value="C:cell outer membrane"/>
    <property type="evidence" value="ECO:0007669"/>
    <property type="project" value="UniProtKB-SubCell"/>
</dbReference>
<dbReference type="EMBL" id="CP146598">
    <property type="protein sequence ID" value="WWY03942.1"/>
    <property type="molecule type" value="Genomic_DNA"/>
</dbReference>
<evidence type="ECO:0000256" key="8">
    <source>
        <dbReference type="SAM" id="SignalP"/>
    </source>
</evidence>
<keyword evidence="4 8" id="KW-0732">Signal</keyword>
<keyword evidence="2" id="KW-1134">Transmembrane beta strand</keyword>
<proteinExistence type="inferred from homology"/>
<comment type="subcellular location">
    <subcellularLocation>
        <location evidence="1">Cell outer membrane</location>
        <topology evidence="1">Multi-pass membrane protein</topology>
    </subcellularLocation>
</comment>
<dbReference type="RefSeq" id="WP_274572273.1">
    <property type="nucleotide sequence ID" value="NZ_CP145606.1"/>
</dbReference>
<feature type="chain" id="PRO_5042786810" evidence="8">
    <location>
        <begin position="20"/>
        <end position="483"/>
    </location>
</feature>
<evidence type="ECO:0000256" key="5">
    <source>
        <dbReference type="ARBA" id="ARBA00023136"/>
    </source>
</evidence>
<dbReference type="InterPro" id="IPR007655">
    <property type="entry name" value="Slam_C"/>
</dbReference>
<evidence type="ECO:0000259" key="9">
    <source>
        <dbReference type="Pfam" id="PF04575"/>
    </source>
</evidence>
<protein>
    <submittedName>
        <fullName evidence="11">Surface lipoprotein assembly modifier</fullName>
    </submittedName>
</protein>
<reference evidence="11" key="1">
    <citation type="submission" date="2022-10" db="EMBL/GenBank/DDBJ databases">
        <authorList>
            <person name="Boutroux M."/>
        </authorList>
    </citation>
    <scope>NUCLEOTIDE SEQUENCE</scope>
    <source>
        <strain evidence="11">51.81</strain>
    </source>
</reference>
<dbReference type="Proteomes" id="UP001149607">
    <property type="component" value="Chromosome"/>
</dbReference>
<dbReference type="Pfam" id="PF04575">
    <property type="entry name" value="SlipAM"/>
    <property type="match status" value="1"/>
</dbReference>
<keyword evidence="3" id="KW-0812">Transmembrane</keyword>
<name>A0A9X4E3L5_9NEIS</name>
<dbReference type="SUPFAM" id="SSF48452">
    <property type="entry name" value="TPR-like"/>
    <property type="match status" value="1"/>
</dbReference>
<dbReference type="AlphaFoldDB" id="A0A9X4E3L5"/>
<evidence type="ECO:0000256" key="7">
    <source>
        <dbReference type="ARBA" id="ARBA00023609"/>
    </source>
</evidence>
<feature type="domain" description="Surface lipoprotein assembly modifier N-terminal TPR repeats region" evidence="10">
    <location>
        <begin position="63"/>
        <end position="167"/>
    </location>
</feature>
<evidence type="ECO:0000256" key="2">
    <source>
        <dbReference type="ARBA" id="ARBA00022452"/>
    </source>
</evidence>
<evidence type="ECO:0000313" key="11">
    <source>
        <dbReference type="EMBL" id="MDD9328604.1"/>
    </source>
</evidence>
<dbReference type="Pfam" id="PF24575">
    <property type="entry name" value="TPR_Slam"/>
    <property type="match status" value="1"/>
</dbReference>
<keyword evidence="13" id="KW-1185">Reference proteome</keyword>
<evidence type="ECO:0000256" key="4">
    <source>
        <dbReference type="ARBA" id="ARBA00022729"/>
    </source>
</evidence>
<keyword evidence="11" id="KW-0449">Lipoprotein</keyword>
<gene>
    <name evidence="11" type="ORF">ORY91_002038</name>
    <name evidence="12" type="ORF">V9W64_04255</name>
</gene>
<dbReference type="InterPro" id="IPR057556">
    <property type="entry name" value="TPR_Slam"/>
</dbReference>
<evidence type="ECO:0000256" key="3">
    <source>
        <dbReference type="ARBA" id="ARBA00022692"/>
    </source>
</evidence>
<comment type="similarity">
    <text evidence="7">Belongs to the Slam family.</text>
</comment>
<reference evidence="12" key="2">
    <citation type="submission" date="2024-02" db="EMBL/GenBank/DDBJ databases">
        <title>Neisseria leonii sp. nov.</title>
        <authorList>
            <person name="Boutroux M."/>
            <person name="Favre-Rochex S."/>
            <person name="Gorgette O."/>
            <person name="Touak G."/>
            <person name="Muhle E."/>
            <person name="Chesneau O."/>
            <person name="Clermont D."/>
            <person name="Rahi P."/>
        </authorList>
    </citation>
    <scope>NUCLEOTIDE SEQUENCE</scope>
    <source>
        <strain evidence="12">51.81</strain>
    </source>
</reference>
<feature type="signal peptide" evidence="8">
    <location>
        <begin position="1"/>
        <end position="19"/>
    </location>
</feature>